<sequence length="61" mass="7040">MFGCWTLDQCTVSDRANTVVILMVVVRKKKYEILNIHMFPDEMLGCWTLDQCTVSDRANTV</sequence>
<gene>
    <name evidence="1" type="ORF">CEXT_735161</name>
</gene>
<comment type="caution">
    <text evidence="1">The sequence shown here is derived from an EMBL/GenBank/DDBJ whole genome shotgun (WGS) entry which is preliminary data.</text>
</comment>
<reference evidence="1 2" key="1">
    <citation type="submission" date="2021-06" db="EMBL/GenBank/DDBJ databases">
        <title>Caerostris extrusa draft genome.</title>
        <authorList>
            <person name="Kono N."/>
            <person name="Arakawa K."/>
        </authorList>
    </citation>
    <scope>NUCLEOTIDE SEQUENCE [LARGE SCALE GENOMIC DNA]</scope>
</reference>
<feature type="non-terminal residue" evidence="1">
    <location>
        <position position="61"/>
    </location>
</feature>
<protein>
    <submittedName>
        <fullName evidence="1">Uncharacterized protein</fullName>
    </submittedName>
</protein>
<organism evidence="1 2">
    <name type="scientific">Caerostris extrusa</name>
    <name type="common">Bark spider</name>
    <name type="synonym">Caerostris bankana</name>
    <dbReference type="NCBI Taxonomy" id="172846"/>
    <lineage>
        <taxon>Eukaryota</taxon>
        <taxon>Metazoa</taxon>
        <taxon>Ecdysozoa</taxon>
        <taxon>Arthropoda</taxon>
        <taxon>Chelicerata</taxon>
        <taxon>Arachnida</taxon>
        <taxon>Araneae</taxon>
        <taxon>Araneomorphae</taxon>
        <taxon>Entelegynae</taxon>
        <taxon>Araneoidea</taxon>
        <taxon>Araneidae</taxon>
        <taxon>Caerostris</taxon>
    </lineage>
</organism>
<evidence type="ECO:0000313" key="1">
    <source>
        <dbReference type="EMBL" id="GIY09658.1"/>
    </source>
</evidence>
<dbReference type="EMBL" id="BPLR01006413">
    <property type="protein sequence ID" value="GIY09658.1"/>
    <property type="molecule type" value="Genomic_DNA"/>
</dbReference>
<keyword evidence="2" id="KW-1185">Reference proteome</keyword>
<name>A0AAV4QJ07_CAEEX</name>
<dbReference type="Proteomes" id="UP001054945">
    <property type="component" value="Unassembled WGS sequence"/>
</dbReference>
<evidence type="ECO:0000313" key="2">
    <source>
        <dbReference type="Proteomes" id="UP001054945"/>
    </source>
</evidence>
<dbReference type="AlphaFoldDB" id="A0AAV4QJ07"/>
<accession>A0AAV4QJ07</accession>
<proteinExistence type="predicted"/>